<comment type="catalytic activity">
    <reaction evidence="12">
        <text>Preferential cleavage: (Ac)2-L-Lys-D-Ala-|-D-Ala. Also transpeptidation of peptidyl-alanyl moieties that are N-acyl substituents of D-alanine.</text>
        <dbReference type="EC" id="3.4.16.4"/>
    </reaction>
</comment>
<dbReference type="Pfam" id="PF00912">
    <property type="entry name" value="Transgly"/>
    <property type="match status" value="1"/>
</dbReference>
<keyword evidence="11" id="KW-0961">Cell wall biogenesis/degradation</keyword>
<dbReference type="InterPro" id="IPR012338">
    <property type="entry name" value="Beta-lactam/transpept-like"/>
</dbReference>
<dbReference type="SUPFAM" id="SSF53955">
    <property type="entry name" value="Lysozyme-like"/>
    <property type="match status" value="1"/>
</dbReference>
<evidence type="ECO:0000256" key="3">
    <source>
        <dbReference type="ARBA" id="ARBA00022645"/>
    </source>
</evidence>
<comment type="similarity">
    <text evidence="1">In the C-terminal section; belongs to the transpeptidase family.</text>
</comment>
<evidence type="ECO:0000256" key="4">
    <source>
        <dbReference type="ARBA" id="ARBA00022670"/>
    </source>
</evidence>
<dbReference type="PANTHER" id="PTHR32282:SF33">
    <property type="entry name" value="PEPTIDOGLYCAN GLYCOSYLTRANSFERASE"/>
    <property type="match status" value="1"/>
</dbReference>
<keyword evidence="7" id="KW-0378">Hydrolase</keyword>
<evidence type="ECO:0000256" key="9">
    <source>
        <dbReference type="ARBA" id="ARBA00022984"/>
    </source>
</evidence>
<dbReference type="GO" id="GO:0008658">
    <property type="term" value="F:penicillin binding"/>
    <property type="evidence" value="ECO:0007669"/>
    <property type="project" value="InterPro"/>
</dbReference>
<dbReference type="InterPro" id="IPR005543">
    <property type="entry name" value="PASTA_dom"/>
</dbReference>
<evidence type="ECO:0000256" key="10">
    <source>
        <dbReference type="ARBA" id="ARBA00023268"/>
    </source>
</evidence>
<evidence type="ECO:0000256" key="12">
    <source>
        <dbReference type="ARBA" id="ARBA00034000"/>
    </source>
</evidence>
<feature type="transmembrane region" description="Helical" evidence="15">
    <location>
        <begin position="12"/>
        <end position="34"/>
    </location>
</feature>
<dbReference type="GO" id="GO:0071555">
    <property type="term" value="P:cell wall organization"/>
    <property type="evidence" value="ECO:0007669"/>
    <property type="project" value="UniProtKB-KW"/>
</dbReference>
<evidence type="ECO:0000259" key="16">
    <source>
        <dbReference type="PROSITE" id="PS51178"/>
    </source>
</evidence>
<dbReference type="Gene3D" id="1.10.3810.10">
    <property type="entry name" value="Biosynthetic peptidoglycan transglycosylase-like"/>
    <property type="match status" value="1"/>
</dbReference>
<dbReference type="OrthoDB" id="9766909at2"/>
<evidence type="ECO:0000256" key="11">
    <source>
        <dbReference type="ARBA" id="ARBA00023316"/>
    </source>
</evidence>
<dbReference type="GO" id="GO:0008955">
    <property type="term" value="F:peptidoglycan glycosyltransferase activity"/>
    <property type="evidence" value="ECO:0007669"/>
    <property type="project" value="UniProtKB-EC"/>
</dbReference>
<evidence type="ECO:0000256" key="7">
    <source>
        <dbReference type="ARBA" id="ARBA00022801"/>
    </source>
</evidence>
<comment type="catalytic activity">
    <reaction evidence="13">
        <text>[GlcNAc-(1-&gt;4)-Mur2Ac(oyl-L-Ala-gamma-D-Glu-L-Lys-D-Ala-D-Ala)](n)-di-trans,octa-cis-undecaprenyl diphosphate + beta-D-GlcNAc-(1-&gt;4)-Mur2Ac(oyl-L-Ala-gamma-D-Glu-L-Lys-D-Ala-D-Ala)-di-trans,octa-cis-undecaprenyl diphosphate = [GlcNAc-(1-&gt;4)-Mur2Ac(oyl-L-Ala-gamma-D-Glu-L-Lys-D-Ala-D-Ala)](n+1)-di-trans,octa-cis-undecaprenyl diphosphate + di-trans,octa-cis-undecaprenyl diphosphate + H(+)</text>
        <dbReference type="Rhea" id="RHEA:23708"/>
        <dbReference type="Rhea" id="RHEA-COMP:9602"/>
        <dbReference type="Rhea" id="RHEA-COMP:9603"/>
        <dbReference type="ChEBI" id="CHEBI:15378"/>
        <dbReference type="ChEBI" id="CHEBI:58405"/>
        <dbReference type="ChEBI" id="CHEBI:60033"/>
        <dbReference type="ChEBI" id="CHEBI:78435"/>
        <dbReference type="EC" id="2.4.99.28"/>
    </reaction>
</comment>
<dbReference type="CDD" id="cd06577">
    <property type="entry name" value="PASTA_pknB"/>
    <property type="match status" value="1"/>
</dbReference>
<evidence type="ECO:0000256" key="2">
    <source>
        <dbReference type="ARBA" id="ARBA00007739"/>
    </source>
</evidence>
<dbReference type="Gene3D" id="3.40.710.10">
    <property type="entry name" value="DD-peptidase/beta-lactamase superfamily"/>
    <property type="match status" value="1"/>
</dbReference>
<comment type="similarity">
    <text evidence="2">In the N-terminal section; belongs to the glycosyltransferase 51 family.</text>
</comment>
<dbReference type="RefSeq" id="WP_106348270.1">
    <property type="nucleotide sequence ID" value="NZ_PVUE01000004.1"/>
</dbReference>
<keyword evidence="15" id="KW-0472">Membrane</keyword>
<gene>
    <name evidence="17" type="ORF">CLV47_10475</name>
</gene>
<dbReference type="EMBL" id="PVUE01000004">
    <property type="protein sequence ID" value="PRZ42729.1"/>
    <property type="molecule type" value="Genomic_DNA"/>
</dbReference>
<evidence type="ECO:0000256" key="1">
    <source>
        <dbReference type="ARBA" id="ARBA00007090"/>
    </source>
</evidence>
<keyword evidence="6" id="KW-0808">Transferase</keyword>
<comment type="caution">
    <text evidence="17">The sequence shown here is derived from an EMBL/GenBank/DDBJ whole genome shotgun (WGS) entry which is preliminary data.</text>
</comment>
<keyword evidence="15" id="KW-1133">Transmembrane helix</keyword>
<evidence type="ECO:0000256" key="5">
    <source>
        <dbReference type="ARBA" id="ARBA00022676"/>
    </source>
</evidence>
<dbReference type="SUPFAM" id="SSF56601">
    <property type="entry name" value="beta-lactamase/transpeptidase-like"/>
    <property type="match status" value="1"/>
</dbReference>
<feature type="domain" description="PASTA" evidence="16">
    <location>
        <begin position="697"/>
        <end position="761"/>
    </location>
</feature>
<dbReference type="FunFam" id="1.10.3810.10:FF:000001">
    <property type="entry name" value="Penicillin-binding protein 1A"/>
    <property type="match status" value="1"/>
</dbReference>
<dbReference type="Pfam" id="PF03793">
    <property type="entry name" value="PASTA"/>
    <property type="match status" value="1"/>
</dbReference>
<accession>A0A2T1A298</accession>
<dbReference type="PANTHER" id="PTHR32282">
    <property type="entry name" value="BINDING PROTEIN TRANSPEPTIDASE, PUTATIVE-RELATED"/>
    <property type="match status" value="1"/>
</dbReference>
<keyword evidence="10" id="KW-0511">Multifunctional enzyme</keyword>
<dbReference type="Proteomes" id="UP000237752">
    <property type="component" value="Unassembled WGS sequence"/>
</dbReference>
<dbReference type="InterPro" id="IPR001264">
    <property type="entry name" value="Glyco_trans_51"/>
</dbReference>
<dbReference type="GO" id="GO:0006508">
    <property type="term" value="P:proteolysis"/>
    <property type="evidence" value="ECO:0007669"/>
    <property type="project" value="UniProtKB-KW"/>
</dbReference>
<evidence type="ECO:0000313" key="17">
    <source>
        <dbReference type="EMBL" id="PRZ42729.1"/>
    </source>
</evidence>
<evidence type="ECO:0000256" key="6">
    <source>
        <dbReference type="ARBA" id="ARBA00022679"/>
    </source>
</evidence>
<keyword evidence="8" id="KW-0133">Cell shape</keyword>
<evidence type="ECO:0000256" key="14">
    <source>
        <dbReference type="SAM" id="MobiDB-lite"/>
    </source>
</evidence>
<keyword evidence="4" id="KW-0645">Protease</keyword>
<dbReference type="GO" id="GO:0009002">
    <property type="term" value="F:serine-type D-Ala-D-Ala carboxypeptidase activity"/>
    <property type="evidence" value="ECO:0007669"/>
    <property type="project" value="UniProtKB-EC"/>
</dbReference>
<organism evidence="17 18">
    <name type="scientific">Antricoccus suffuscus</name>
    <dbReference type="NCBI Taxonomy" id="1629062"/>
    <lineage>
        <taxon>Bacteria</taxon>
        <taxon>Bacillati</taxon>
        <taxon>Actinomycetota</taxon>
        <taxon>Actinomycetes</taxon>
        <taxon>Geodermatophilales</taxon>
        <taxon>Antricoccaceae</taxon>
        <taxon>Antricoccus</taxon>
    </lineage>
</organism>
<dbReference type="InterPro" id="IPR050396">
    <property type="entry name" value="Glycosyltr_51/Transpeptidase"/>
</dbReference>
<keyword evidence="5" id="KW-0328">Glycosyltransferase</keyword>
<reference evidence="17 18" key="1">
    <citation type="submission" date="2018-03" db="EMBL/GenBank/DDBJ databases">
        <title>Genomic Encyclopedia of Archaeal and Bacterial Type Strains, Phase II (KMG-II): from individual species to whole genera.</title>
        <authorList>
            <person name="Goeker M."/>
        </authorList>
    </citation>
    <scope>NUCLEOTIDE SEQUENCE [LARGE SCALE GENOMIC DNA]</scope>
    <source>
        <strain evidence="17 18">DSM 100065</strain>
    </source>
</reference>
<dbReference type="GO" id="GO:0009252">
    <property type="term" value="P:peptidoglycan biosynthetic process"/>
    <property type="evidence" value="ECO:0007669"/>
    <property type="project" value="UniProtKB-KW"/>
</dbReference>
<keyword evidence="3 17" id="KW-0121">Carboxypeptidase</keyword>
<evidence type="ECO:0000313" key="18">
    <source>
        <dbReference type="Proteomes" id="UP000237752"/>
    </source>
</evidence>
<name>A0A2T1A298_9ACTN</name>
<evidence type="ECO:0000256" key="15">
    <source>
        <dbReference type="SAM" id="Phobius"/>
    </source>
</evidence>
<proteinExistence type="inferred from homology"/>
<evidence type="ECO:0000256" key="8">
    <source>
        <dbReference type="ARBA" id="ARBA00022960"/>
    </source>
</evidence>
<dbReference type="AlphaFoldDB" id="A0A2T1A298"/>
<dbReference type="GO" id="GO:0008360">
    <property type="term" value="P:regulation of cell shape"/>
    <property type="evidence" value="ECO:0007669"/>
    <property type="project" value="UniProtKB-KW"/>
</dbReference>
<keyword evidence="9" id="KW-0573">Peptidoglycan synthesis</keyword>
<sequence>MSGSSSFKLVALVKLVVAVACGGLVVALMLFPVIGGAGIAAKSGAKMVADVATNFNAQTPTTVSTVLAVDGSVLTSYYNQYRTPIPLDQMGTWIPKAIVAIEDKRFYEHNGFDTTGMIRALAQNVLSGGVSQGGSTLTQQLVKNTLLYQASTQAEQQAAVEQTIGRKLREAKIAIELEKELSKDQILEKYLNLMNMGQGAYGVRAAAITYFGVEPSDLALEQAALLAGLVQTPTKFNPFNNPKDAKKRRDIVLSAMISTGVLSAAEGEEAMKKPIVLNPGAKPGRSCSEAPSQGGFFCDYLWTYLTKTLGIPPAVLKEDGLTIKTTFQPSFQEAATNGILGVGEALAKDAGVFGLADERLAMMDVLDATNGNILALAMNKRFGNDPNDISQTVVNYPSLPGKGAGSTYKIFPAVTALAQGVGINFVTGANAPYTSKKFKDGLKPYVVSNAGKYADNLPLWKALYQSANTYFVGLEDHIGSMDPIVDVATAMGLWAPGDTAIADQVKAQQQASFTLGPGSANPLRLAVAYATLANRGTRCEPVPVLDILGPDGQPLVDPKTKAPYFTPGTNCTPNAIPPGVADTINDILLKDVMPGHAGQTGRRAYTGDGRQIAGKTGTAQGNESYAFIGYTPQVVASVMAYGLHREAMPGLPGAEEGFGGGYPATMWRLAMENILGSYPMVNFPPADPKVAAGNTAKNPVNCVGKTPAQCKSALAKAGLTAADSGVPVDNKSVPAGRVGAQSPAVGQPVAPGAVVTYSISTGKPSNGQPCAEGQDPATTGCTP</sequence>
<dbReference type="GO" id="GO:0030288">
    <property type="term" value="C:outer membrane-bounded periplasmic space"/>
    <property type="evidence" value="ECO:0007669"/>
    <property type="project" value="TreeGrafter"/>
</dbReference>
<protein>
    <submittedName>
        <fullName evidence="17">Membrane peptidoglycan carboxypeptidase</fullName>
    </submittedName>
</protein>
<dbReference type="PROSITE" id="PS51178">
    <property type="entry name" value="PASTA"/>
    <property type="match status" value="1"/>
</dbReference>
<feature type="region of interest" description="Disordered" evidence="14">
    <location>
        <begin position="760"/>
        <end position="783"/>
    </location>
</feature>
<keyword evidence="15" id="KW-0812">Transmembrane</keyword>
<dbReference type="InterPro" id="IPR036950">
    <property type="entry name" value="PBP_transglycosylase"/>
</dbReference>
<keyword evidence="18" id="KW-1185">Reference proteome</keyword>
<dbReference type="Pfam" id="PF00905">
    <property type="entry name" value="Transpeptidase"/>
    <property type="match status" value="1"/>
</dbReference>
<dbReference type="InterPro" id="IPR023346">
    <property type="entry name" value="Lysozyme-like_dom_sf"/>
</dbReference>
<evidence type="ECO:0000256" key="13">
    <source>
        <dbReference type="ARBA" id="ARBA00049902"/>
    </source>
</evidence>
<dbReference type="InterPro" id="IPR001460">
    <property type="entry name" value="PCN-bd_Tpept"/>
</dbReference>
<dbReference type="Gene3D" id="3.30.10.20">
    <property type="match status" value="1"/>
</dbReference>